<dbReference type="AlphaFoldDB" id="A0A2T7PQH0"/>
<evidence type="ECO:0000313" key="2">
    <source>
        <dbReference type="EMBL" id="PVD35640.1"/>
    </source>
</evidence>
<reference evidence="2 3" key="1">
    <citation type="submission" date="2018-04" db="EMBL/GenBank/DDBJ databases">
        <title>The genome of golden apple snail Pomacea canaliculata provides insight into stress tolerance and invasive adaptation.</title>
        <authorList>
            <person name="Liu C."/>
            <person name="Liu B."/>
            <person name="Ren Y."/>
            <person name="Zhang Y."/>
            <person name="Wang H."/>
            <person name="Li S."/>
            <person name="Jiang F."/>
            <person name="Yin L."/>
            <person name="Zhang G."/>
            <person name="Qian W."/>
            <person name="Fan W."/>
        </authorList>
    </citation>
    <scope>NUCLEOTIDE SEQUENCE [LARGE SCALE GENOMIC DNA]</scope>
    <source>
        <strain evidence="2">SZHN2017</strain>
        <tissue evidence="2">Muscle</tissue>
    </source>
</reference>
<dbReference type="EMBL" id="PZQS01000002">
    <property type="protein sequence ID" value="PVD35640.1"/>
    <property type="molecule type" value="Genomic_DNA"/>
</dbReference>
<dbReference type="Proteomes" id="UP000245119">
    <property type="component" value="Linkage Group LG2"/>
</dbReference>
<comment type="caution">
    <text evidence="2">The sequence shown here is derived from an EMBL/GenBank/DDBJ whole genome shotgun (WGS) entry which is preliminary data.</text>
</comment>
<organism evidence="2 3">
    <name type="scientific">Pomacea canaliculata</name>
    <name type="common">Golden apple snail</name>
    <dbReference type="NCBI Taxonomy" id="400727"/>
    <lineage>
        <taxon>Eukaryota</taxon>
        <taxon>Metazoa</taxon>
        <taxon>Spiralia</taxon>
        <taxon>Lophotrochozoa</taxon>
        <taxon>Mollusca</taxon>
        <taxon>Gastropoda</taxon>
        <taxon>Caenogastropoda</taxon>
        <taxon>Architaenioglossa</taxon>
        <taxon>Ampullarioidea</taxon>
        <taxon>Ampullariidae</taxon>
        <taxon>Pomacea</taxon>
    </lineage>
</organism>
<sequence>MSARFQLLVLVVCLSLCSVPSRAVLGRSLSHLVNQQPLLFGRRGINPNMNSLFFGKRTPSDTTSVPVAMDDVRHACAVLLSSYRQEVTVDEDNES</sequence>
<name>A0A2T7PQH0_POMCA</name>
<evidence type="ECO:0000256" key="1">
    <source>
        <dbReference type="SAM" id="SignalP"/>
    </source>
</evidence>
<proteinExistence type="predicted"/>
<keyword evidence="3" id="KW-1185">Reference proteome</keyword>
<feature type="chain" id="PRO_5015513553" evidence="1">
    <location>
        <begin position="24"/>
        <end position="95"/>
    </location>
</feature>
<dbReference type="OrthoDB" id="6156490at2759"/>
<feature type="signal peptide" evidence="1">
    <location>
        <begin position="1"/>
        <end position="23"/>
    </location>
</feature>
<protein>
    <submittedName>
        <fullName evidence="2">Uncharacterized protein</fullName>
    </submittedName>
</protein>
<accession>A0A2T7PQH0</accession>
<evidence type="ECO:0000313" key="3">
    <source>
        <dbReference type="Proteomes" id="UP000245119"/>
    </source>
</evidence>
<keyword evidence="1" id="KW-0732">Signal</keyword>
<gene>
    <name evidence="2" type="ORF">C0Q70_02603</name>
</gene>